<name>A0A9P0M8L7_ACAOB</name>
<keyword evidence="1" id="KW-0175">Coiled coil</keyword>
<dbReference type="PANTHER" id="PTHR21448">
    <property type="entry name" value="SMOOTH MUSCLE MYOSIN HEAVY CHAIN-RELATED"/>
    <property type="match status" value="1"/>
</dbReference>
<dbReference type="EMBL" id="CAKOFQ010007760">
    <property type="protein sequence ID" value="CAH2007661.1"/>
    <property type="molecule type" value="Genomic_DNA"/>
</dbReference>
<dbReference type="Pfam" id="PF21636">
    <property type="entry name" value="PPP1R21_C"/>
    <property type="match status" value="1"/>
</dbReference>
<dbReference type="InterPro" id="IPR049372">
    <property type="entry name" value="PPP1R21_C"/>
</dbReference>
<evidence type="ECO:0000313" key="4">
    <source>
        <dbReference type="EMBL" id="CAH2007661.1"/>
    </source>
</evidence>
<evidence type="ECO:0000256" key="2">
    <source>
        <dbReference type="SAM" id="MobiDB-lite"/>
    </source>
</evidence>
<evidence type="ECO:0000256" key="1">
    <source>
        <dbReference type="SAM" id="Coils"/>
    </source>
</evidence>
<dbReference type="AlphaFoldDB" id="A0A9P0M8L7"/>
<sequence length="325" mass="38124">MDKEADLETKYQKLAGEYSKIRSQATVLKKAVLDEQTKNGELCELVKNYEQTIRKREQEMESLTFRNDQLTKRITVLQQELQDSNSVKKGKNKSMEMPQNVDISILNEELQKKILENAQLYNVIAGKDTEILECTQKIKGLEELLANFEKELENKEKYHSERHKKNKEDILNLRKMIDSLSNTNMKDKEQTREESDSANQWKAEAERWKAECELLKSKPDSNDQLTSYYETKLRDLLDKNVLLQSEMKTTYAENDALKSRLENITLELSDLKNKMERSYEELMITNDNYKSQLDAMTEHLASQNEKITKQCDEIQLLKYKLASKK</sequence>
<evidence type="ECO:0000259" key="3">
    <source>
        <dbReference type="SMART" id="SM01254"/>
    </source>
</evidence>
<proteinExistence type="predicted"/>
<dbReference type="OrthoDB" id="5566667at2759"/>
<dbReference type="Proteomes" id="UP001152888">
    <property type="component" value="Unassembled WGS sequence"/>
</dbReference>
<keyword evidence="5" id="KW-1185">Reference proteome</keyword>
<feature type="coiled-coil region" evidence="1">
    <location>
        <begin position="254"/>
        <end position="306"/>
    </location>
</feature>
<dbReference type="InterPro" id="IPR019343">
    <property type="entry name" value="PPP1R21_N"/>
</dbReference>
<dbReference type="Pfam" id="PF10205">
    <property type="entry name" value="KLRAQ"/>
    <property type="match status" value="1"/>
</dbReference>
<accession>A0A9P0M8L7</accession>
<comment type="caution">
    <text evidence="4">The sequence shown here is derived from an EMBL/GenBank/DDBJ whole genome shotgun (WGS) entry which is preliminary data.</text>
</comment>
<feature type="domain" description="Protein phosphatase 1 regulatory subunit 21 N-terminal" evidence="3">
    <location>
        <begin position="12"/>
        <end position="110"/>
    </location>
</feature>
<gene>
    <name evidence="4" type="ORF">ACAOBT_LOCUS29774</name>
</gene>
<feature type="coiled-coil region" evidence="1">
    <location>
        <begin position="131"/>
        <end position="161"/>
    </location>
</feature>
<dbReference type="GO" id="GO:0016020">
    <property type="term" value="C:membrane"/>
    <property type="evidence" value="ECO:0007669"/>
    <property type="project" value="TreeGrafter"/>
</dbReference>
<organism evidence="4 5">
    <name type="scientific">Acanthoscelides obtectus</name>
    <name type="common">Bean weevil</name>
    <name type="synonym">Bruchus obtectus</name>
    <dbReference type="NCBI Taxonomy" id="200917"/>
    <lineage>
        <taxon>Eukaryota</taxon>
        <taxon>Metazoa</taxon>
        <taxon>Ecdysozoa</taxon>
        <taxon>Arthropoda</taxon>
        <taxon>Hexapoda</taxon>
        <taxon>Insecta</taxon>
        <taxon>Pterygota</taxon>
        <taxon>Neoptera</taxon>
        <taxon>Endopterygota</taxon>
        <taxon>Coleoptera</taxon>
        <taxon>Polyphaga</taxon>
        <taxon>Cucujiformia</taxon>
        <taxon>Chrysomeloidea</taxon>
        <taxon>Chrysomelidae</taxon>
        <taxon>Bruchinae</taxon>
        <taxon>Bruchini</taxon>
        <taxon>Acanthoscelides</taxon>
    </lineage>
</organism>
<dbReference type="GO" id="GO:0005769">
    <property type="term" value="C:early endosome"/>
    <property type="evidence" value="ECO:0007669"/>
    <property type="project" value="TreeGrafter"/>
</dbReference>
<dbReference type="SMART" id="SM01254">
    <property type="entry name" value="KLRAQ"/>
    <property type="match status" value="1"/>
</dbReference>
<feature type="coiled-coil region" evidence="1">
    <location>
        <begin position="46"/>
        <end position="87"/>
    </location>
</feature>
<reference evidence="4" key="1">
    <citation type="submission" date="2022-03" db="EMBL/GenBank/DDBJ databases">
        <authorList>
            <person name="Sayadi A."/>
        </authorList>
    </citation>
    <scope>NUCLEOTIDE SEQUENCE</scope>
</reference>
<dbReference type="InterPro" id="IPR040024">
    <property type="entry name" value="PPP1R21"/>
</dbReference>
<evidence type="ECO:0000313" key="5">
    <source>
        <dbReference type="Proteomes" id="UP001152888"/>
    </source>
</evidence>
<feature type="region of interest" description="Disordered" evidence="2">
    <location>
        <begin position="181"/>
        <end position="200"/>
    </location>
</feature>
<dbReference type="PANTHER" id="PTHR21448:SF0">
    <property type="entry name" value="PROTEIN PHOSPHATASE 1 REGULATORY SUBUNIT 21"/>
    <property type="match status" value="1"/>
</dbReference>
<protein>
    <recommendedName>
        <fullName evidence="3">Protein phosphatase 1 regulatory subunit 21 N-terminal domain-containing protein</fullName>
    </recommendedName>
</protein>
<feature type="compositionally biased region" description="Basic and acidic residues" evidence="2">
    <location>
        <begin position="185"/>
        <end position="195"/>
    </location>
</feature>